<comment type="caution">
    <text evidence="2">The sequence shown here is derived from an EMBL/GenBank/DDBJ whole genome shotgun (WGS) entry which is preliminary data.</text>
</comment>
<evidence type="ECO:0000256" key="1">
    <source>
        <dbReference type="SAM" id="MobiDB-lite"/>
    </source>
</evidence>
<accession>A0AA37SHP6</accession>
<proteinExistence type="predicted"/>
<dbReference type="AlphaFoldDB" id="A0AA37SHP6"/>
<gene>
    <name evidence="2" type="ORF">GCM10007872_28470</name>
</gene>
<dbReference type="EMBL" id="BSNZ01000030">
    <property type="protein sequence ID" value="GLQ85937.1"/>
    <property type="molecule type" value="Genomic_DNA"/>
</dbReference>
<evidence type="ECO:0000313" key="2">
    <source>
        <dbReference type="EMBL" id="GLQ85937.1"/>
    </source>
</evidence>
<organism evidence="2 3">
    <name type="scientific">Gluconobacter sphaericus NBRC 12467</name>
    <dbReference type="NCBI Taxonomy" id="1307951"/>
    <lineage>
        <taxon>Bacteria</taxon>
        <taxon>Pseudomonadati</taxon>
        <taxon>Pseudomonadota</taxon>
        <taxon>Alphaproteobacteria</taxon>
        <taxon>Acetobacterales</taxon>
        <taxon>Acetobacteraceae</taxon>
        <taxon>Gluconobacter</taxon>
    </lineage>
</organism>
<keyword evidence="3" id="KW-1185">Reference proteome</keyword>
<protein>
    <submittedName>
        <fullName evidence="2">Uncharacterized protein</fullName>
    </submittedName>
</protein>
<sequence length="61" mass="6723">MQASRLAAMFTDTTLLNHGLDPSIGRPRLPSCPLQDGHTGQEDKRAGHIRDPDTGRSQHFL</sequence>
<reference evidence="3" key="1">
    <citation type="journal article" date="2019" name="Int. J. Syst. Evol. Microbiol.">
        <title>The Global Catalogue of Microorganisms (GCM) 10K type strain sequencing project: providing services to taxonomists for standard genome sequencing and annotation.</title>
        <authorList>
            <consortium name="The Broad Institute Genomics Platform"/>
            <consortium name="The Broad Institute Genome Sequencing Center for Infectious Disease"/>
            <person name="Wu L."/>
            <person name="Ma J."/>
        </authorList>
    </citation>
    <scope>NUCLEOTIDE SEQUENCE [LARGE SCALE GENOMIC DNA]</scope>
    <source>
        <strain evidence="3">NBRC 12467</strain>
    </source>
</reference>
<evidence type="ECO:0000313" key="3">
    <source>
        <dbReference type="Proteomes" id="UP001156708"/>
    </source>
</evidence>
<feature type="compositionally biased region" description="Basic and acidic residues" evidence="1">
    <location>
        <begin position="39"/>
        <end position="61"/>
    </location>
</feature>
<dbReference type="Proteomes" id="UP001156708">
    <property type="component" value="Unassembled WGS sequence"/>
</dbReference>
<name>A0AA37SHP6_9PROT</name>
<feature type="region of interest" description="Disordered" evidence="1">
    <location>
        <begin position="16"/>
        <end position="61"/>
    </location>
</feature>